<dbReference type="EMBL" id="WJBD01000003">
    <property type="protein sequence ID" value="MBC3887414.1"/>
    <property type="molecule type" value="Genomic_DNA"/>
</dbReference>
<gene>
    <name evidence="4" type="ORF">GH810_03710</name>
</gene>
<dbReference type="AlphaFoldDB" id="A0A923HRH7"/>
<dbReference type="OrthoDB" id="9811174at2"/>
<evidence type="ECO:0000313" key="4">
    <source>
        <dbReference type="EMBL" id="MBC3887414.1"/>
    </source>
</evidence>
<keyword evidence="2" id="KW-0175">Coiled coil</keyword>
<protein>
    <submittedName>
        <fullName evidence="4">MerR family transcriptional regulator</fullName>
    </submittedName>
</protein>
<dbReference type="GO" id="GO:0003700">
    <property type="term" value="F:DNA-binding transcription factor activity"/>
    <property type="evidence" value="ECO:0007669"/>
    <property type="project" value="InterPro"/>
</dbReference>
<name>A0A923HRH7_9FIRM</name>
<dbReference type="Pfam" id="PF13411">
    <property type="entry name" value="MerR_1"/>
    <property type="match status" value="1"/>
</dbReference>
<feature type="coiled-coil region" evidence="2">
    <location>
        <begin position="82"/>
        <end position="116"/>
    </location>
</feature>
<dbReference type="PANTHER" id="PTHR30204">
    <property type="entry name" value="REDOX-CYCLING DRUG-SENSING TRANSCRIPTIONAL ACTIVATOR SOXR"/>
    <property type="match status" value="1"/>
</dbReference>
<dbReference type="SMART" id="SM00422">
    <property type="entry name" value="HTH_MERR"/>
    <property type="match status" value="1"/>
</dbReference>
<evidence type="ECO:0000256" key="2">
    <source>
        <dbReference type="SAM" id="Coils"/>
    </source>
</evidence>
<accession>A0A923HRH7</accession>
<reference evidence="4" key="2">
    <citation type="submission" date="2020-10" db="EMBL/GenBank/DDBJ databases">
        <title>Comparative genomics of the Acetobacterium genus.</title>
        <authorList>
            <person name="Marshall C."/>
            <person name="May H."/>
            <person name="Norman S."/>
        </authorList>
    </citation>
    <scope>NUCLEOTIDE SEQUENCE</scope>
    <source>
        <strain evidence="4">DER-2019</strain>
    </source>
</reference>
<dbReference type="PROSITE" id="PS50937">
    <property type="entry name" value="HTH_MERR_2"/>
    <property type="match status" value="1"/>
</dbReference>
<comment type="caution">
    <text evidence="4">The sequence shown here is derived from an EMBL/GenBank/DDBJ whole genome shotgun (WGS) entry which is preliminary data.</text>
</comment>
<organism evidence="4 5">
    <name type="scientific">Acetobacterium paludosum</name>
    <dbReference type="NCBI Taxonomy" id="52693"/>
    <lineage>
        <taxon>Bacteria</taxon>
        <taxon>Bacillati</taxon>
        <taxon>Bacillota</taxon>
        <taxon>Clostridia</taxon>
        <taxon>Eubacteriales</taxon>
        <taxon>Eubacteriaceae</taxon>
        <taxon>Acetobacterium</taxon>
    </lineage>
</organism>
<dbReference type="Proteomes" id="UP000616595">
    <property type="component" value="Unassembled WGS sequence"/>
</dbReference>
<dbReference type="InterPro" id="IPR047057">
    <property type="entry name" value="MerR_fam"/>
</dbReference>
<dbReference type="Gene3D" id="1.10.1660.10">
    <property type="match status" value="1"/>
</dbReference>
<keyword evidence="1" id="KW-0238">DNA-binding</keyword>
<sequence>MTYTIGEFSRLINLSIHTLRYYELEELIAPRRLENGRRCYSENDLTWIQFIRRLKDTGMPIKEIQKYAKMRAIGDPTLEGRMELLIQHRQVLHQEIKQLEEHLENLDDKIDYYKNVIVKRQEQN</sequence>
<dbReference type="PRINTS" id="PR00040">
    <property type="entry name" value="HTHMERR"/>
</dbReference>
<dbReference type="GO" id="GO:0003677">
    <property type="term" value="F:DNA binding"/>
    <property type="evidence" value="ECO:0007669"/>
    <property type="project" value="UniProtKB-KW"/>
</dbReference>
<dbReference type="CDD" id="cd01109">
    <property type="entry name" value="HTH_YyaN"/>
    <property type="match status" value="1"/>
</dbReference>
<evidence type="ECO:0000259" key="3">
    <source>
        <dbReference type="PROSITE" id="PS50937"/>
    </source>
</evidence>
<dbReference type="PANTHER" id="PTHR30204:SF98">
    <property type="entry name" value="HTH-TYPE TRANSCRIPTIONAL REGULATOR ADHR"/>
    <property type="match status" value="1"/>
</dbReference>
<evidence type="ECO:0000256" key="1">
    <source>
        <dbReference type="ARBA" id="ARBA00023125"/>
    </source>
</evidence>
<keyword evidence="5" id="KW-1185">Reference proteome</keyword>
<dbReference type="SUPFAM" id="SSF46955">
    <property type="entry name" value="Putative DNA-binding domain"/>
    <property type="match status" value="1"/>
</dbReference>
<proteinExistence type="predicted"/>
<feature type="domain" description="HTH merR-type" evidence="3">
    <location>
        <begin position="2"/>
        <end position="70"/>
    </location>
</feature>
<dbReference type="InterPro" id="IPR000551">
    <property type="entry name" value="MerR-type_HTH_dom"/>
</dbReference>
<reference evidence="4" key="1">
    <citation type="submission" date="2019-10" db="EMBL/GenBank/DDBJ databases">
        <authorList>
            <person name="Ross D.E."/>
            <person name="Gulliver D."/>
        </authorList>
    </citation>
    <scope>NUCLEOTIDE SEQUENCE</scope>
    <source>
        <strain evidence="4">DER-2019</strain>
    </source>
</reference>
<dbReference type="InterPro" id="IPR009061">
    <property type="entry name" value="DNA-bd_dom_put_sf"/>
</dbReference>
<dbReference type="RefSeq" id="WP_148565792.1">
    <property type="nucleotide sequence ID" value="NZ_RXYA01000002.1"/>
</dbReference>
<evidence type="ECO:0000313" key="5">
    <source>
        <dbReference type="Proteomes" id="UP000616595"/>
    </source>
</evidence>